<evidence type="ECO:0000313" key="11">
    <source>
        <dbReference type="EMBL" id="MFD1125743.1"/>
    </source>
</evidence>
<dbReference type="CDD" id="cd03214">
    <property type="entry name" value="ABC_Iron-Siderophores_B12_Hemin"/>
    <property type="match status" value="1"/>
</dbReference>
<keyword evidence="8" id="KW-0406">Ion transport</keyword>
<proteinExistence type="predicted"/>
<keyword evidence="4" id="KW-0410">Iron transport</keyword>
<keyword evidence="6 11" id="KW-0067">ATP-binding</keyword>
<evidence type="ECO:0000256" key="8">
    <source>
        <dbReference type="ARBA" id="ARBA00023065"/>
    </source>
</evidence>
<reference evidence="12" key="1">
    <citation type="journal article" date="2019" name="Int. J. Syst. Evol. Microbiol.">
        <title>The Global Catalogue of Microorganisms (GCM) 10K type strain sequencing project: providing services to taxonomists for standard genome sequencing and annotation.</title>
        <authorList>
            <consortium name="The Broad Institute Genomics Platform"/>
            <consortium name="The Broad Institute Genome Sequencing Center for Infectious Disease"/>
            <person name="Wu L."/>
            <person name="Ma J."/>
        </authorList>
    </citation>
    <scope>NUCLEOTIDE SEQUENCE [LARGE SCALE GENOMIC DNA]</scope>
    <source>
        <strain evidence="12">CCUG 71848</strain>
    </source>
</reference>
<comment type="subcellular location">
    <subcellularLocation>
        <location evidence="1">Cell membrane</location>
        <topology evidence="1">Peripheral membrane protein</topology>
    </subcellularLocation>
</comment>
<dbReference type="RefSeq" id="WP_121977133.1">
    <property type="nucleotide sequence ID" value="NZ_JBHTLH010000037.1"/>
</dbReference>
<sequence length="259" mass="28434">MTAPHLRATHLTFGYTKDVPIIKNISMSLPPGKLTAIIGRNGSGKSTLFKCLTSEVSPQVGTVYLNDKPLADLPANHRARQIAIVHQKNQLSTPLSVRTVVGFGRTPYRRFLEKPSKNDERLITDILKQTKLTELADRSVLSLSGGQLQRVWLALALAQDPQILLLDEPTTYLDINTQLDFLSLIRQLVNTKCLTVGAILHDMNQVLQFADNVLALADGQLIADGPTAQTVTPTLLKQLFGINATIVKTKAGHQLIDYP</sequence>
<keyword evidence="9" id="KW-0472">Membrane</keyword>
<dbReference type="PROSITE" id="PS00211">
    <property type="entry name" value="ABC_TRANSPORTER_1"/>
    <property type="match status" value="1"/>
</dbReference>
<dbReference type="SMART" id="SM00382">
    <property type="entry name" value="AAA"/>
    <property type="match status" value="1"/>
</dbReference>
<evidence type="ECO:0000259" key="10">
    <source>
        <dbReference type="PROSITE" id="PS50893"/>
    </source>
</evidence>
<dbReference type="GO" id="GO:0005524">
    <property type="term" value="F:ATP binding"/>
    <property type="evidence" value="ECO:0007669"/>
    <property type="project" value="UniProtKB-KW"/>
</dbReference>
<dbReference type="Pfam" id="PF00005">
    <property type="entry name" value="ABC_tran"/>
    <property type="match status" value="1"/>
</dbReference>
<name>A0ABW3PMP1_9LACO</name>
<evidence type="ECO:0000256" key="7">
    <source>
        <dbReference type="ARBA" id="ARBA00023004"/>
    </source>
</evidence>
<accession>A0ABW3PMP1</accession>
<dbReference type="Gene3D" id="3.40.50.300">
    <property type="entry name" value="P-loop containing nucleotide triphosphate hydrolases"/>
    <property type="match status" value="1"/>
</dbReference>
<comment type="caution">
    <text evidence="11">The sequence shown here is derived from an EMBL/GenBank/DDBJ whole genome shotgun (WGS) entry which is preliminary data.</text>
</comment>
<dbReference type="SUPFAM" id="SSF52540">
    <property type="entry name" value="P-loop containing nucleoside triphosphate hydrolases"/>
    <property type="match status" value="1"/>
</dbReference>
<protein>
    <submittedName>
        <fullName evidence="11">ABC transporter ATP-binding protein</fullName>
    </submittedName>
</protein>
<dbReference type="PANTHER" id="PTHR42771">
    <property type="entry name" value="IRON(3+)-HYDROXAMATE IMPORT ATP-BINDING PROTEIN FHUC"/>
    <property type="match status" value="1"/>
</dbReference>
<dbReference type="InterPro" id="IPR051535">
    <property type="entry name" value="Siderophore_ABC-ATPase"/>
</dbReference>
<keyword evidence="7" id="KW-0408">Iron</keyword>
<dbReference type="InterPro" id="IPR017871">
    <property type="entry name" value="ABC_transporter-like_CS"/>
</dbReference>
<evidence type="ECO:0000256" key="1">
    <source>
        <dbReference type="ARBA" id="ARBA00004202"/>
    </source>
</evidence>
<evidence type="ECO:0000256" key="6">
    <source>
        <dbReference type="ARBA" id="ARBA00022840"/>
    </source>
</evidence>
<evidence type="ECO:0000256" key="3">
    <source>
        <dbReference type="ARBA" id="ARBA00022475"/>
    </source>
</evidence>
<dbReference type="PROSITE" id="PS50893">
    <property type="entry name" value="ABC_TRANSPORTER_2"/>
    <property type="match status" value="1"/>
</dbReference>
<evidence type="ECO:0000313" key="12">
    <source>
        <dbReference type="Proteomes" id="UP001597156"/>
    </source>
</evidence>
<dbReference type="EMBL" id="JBHTLH010000037">
    <property type="protein sequence ID" value="MFD1125743.1"/>
    <property type="molecule type" value="Genomic_DNA"/>
</dbReference>
<dbReference type="InterPro" id="IPR003439">
    <property type="entry name" value="ABC_transporter-like_ATP-bd"/>
</dbReference>
<evidence type="ECO:0000256" key="5">
    <source>
        <dbReference type="ARBA" id="ARBA00022741"/>
    </source>
</evidence>
<keyword evidence="12" id="KW-1185">Reference proteome</keyword>
<keyword evidence="5" id="KW-0547">Nucleotide-binding</keyword>
<dbReference type="InterPro" id="IPR003593">
    <property type="entry name" value="AAA+_ATPase"/>
</dbReference>
<evidence type="ECO:0000256" key="9">
    <source>
        <dbReference type="ARBA" id="ARBA00023136"/>
    </source>
</evidence>
<dbReference type="PANTHER" id="PTHR42771:SF2">
    <property type="entry name" value="IRON(3+)-HYDROXAMATE IMPORT ATP-BINDING PROTEIN FHUC"/>
    <property type="match status" value="1"/>
</dbReference>
<gene>
    <name evidence="11" type="ORF">ACFQ22_10320</name>
</gene>
<dbReference type="Proteomes" id="UP001597156">
    <property type="component" value="Unassembled WGS sequence"/>
</dbReference>
<evidence type="ECO:0000256" key="4">
    <source>
        <dbReference type="ARBA" id="ARBA00022496"/>
    </source>
</evidence>
<keyword evidence="2" id="KW-0813">Transport</keyword>
<keyword evidence="3" id="KW-1003">Cell membrane</keyword>
<dbReference type="InterPro" id="IPR027417">
    <property type="entry name" value="P-loop_NTPase"/>
</dbReference>
<evidence type="ECO:0000256" key="2">
    <source>
        <dbReference type="ARBA" id="ARBA00022448"/>
    </source>
</evidence>
<feature type="domain" description="ABC transporter" evidence="10">
    <location>
        <begin position="6"/>
        <end position="243"/>
    </location>
</feature>
<organism evidence="11 12">
    <name type="scientific">Lentilactobacillus raoultii</name>
    <dbReference type="NCBI Taxonomy" id="1987503"/>
    <lineage>
        <taxon>Bacteria</taxon>
        <taxon>Bacillati</taxon>
        <taxon>Bacillota</taxon>
        <taxon>Bacilli</taxon>
        <taxon>Lactobacillales</taxon>
        <taxon>Lactobacillaceae</taxon>
        <taxon>Lentilactobacillus</taxon>
    </lineage>
</organism>